<organism evidence="2 3">
    <name type="scientific">Candidatus Accumulibacter proximus</name>
    <dbReference type="NCBI Taxonomy" id="2954385"/>
    <lineage>
        <taxon>Bacteria</taxon>
        <taxon>Pseudomonadati</taxon>
        <taxon>Pseudomonadota</taxon>
        <taxon>Betaproteobacteria</taxon>
        <taxon>Candidatus Accumulibacter</taxon>
    </lineage>
</organism>
<dbReference type="InterPro" id="IPR001633">
    <property type="entry name" value="EAL_dom"/>
</dbReference>
<dbReference type="EMBL" id="JADJMH010000009">
    <property type="protein sequence ID" value="MBK7675386.1"/>
    <property type="molecule type" value="Genomic_DNA"/>
</dbReference>
<dbReference type="AlphaFoldDB" id="A0A935Q0C1"/>
<dbReference type="PROSITE" id="PS50883">
    <property type="entry name" value="EAL"/>
    <property type="match status" value="1"/>
</dbReference>
<name>A0A935Q0C1_9PROT</name>
<feature type="domain" description="EAL" evidence="1">
    <location>
        <begin position="1"/>
        <end position="248"/>
    </location>
</feature>
<evidence type="ECO:0000313" key="3">
    <source>
        <dbReference type="Proteomes" id="UP000697998"/>
    </source>
</evidence>
<dbReference type="GO" id="GO:0071111">
    <property type="term" value="F:cyclic-guanylate-specific phosphodiesterase activity"/>
    <property type="evidence" value="ECO:0007669"/>
    <property type="project" value="InterPro"/>
</dbReference>
<protein>
    <submittedName>
        <fullName evidence="2">EAL domain-containing protein</fullName>
    </submittedName>
</protein>
<dbReference type="CDD" id="cd01948">
    <property type="entry name" value="EAL"/>
    <property type="match status" value="1"/>
</dbReference>
<dbReference type="InterPro" id="IPR035919">
    <property type="entry name" value="EAL_sf"/>
</dbReference>
<reference evidence="2 3" key="1">
    <citation type="submission" date="2020-10" db="EMBL/GenBank/DDBJ databases">
        <title>Connecting structure to function with the recovery of over 1000 high-quality activated sludge metagenome-assembled genomes encoding full-length rRNA genes using long-read sequencing.</title>
        <authorList>
            <person name="Singleton C.M."/>
            <person name="Petriglieri F."/>
            <person name="Kristensen J.M."/>
            <person name="Kirkegaard R.H."/>
            <person name="Michaelsen T.Y."/>
            <person name="Andersen M.H."/>
            <person name="Karst S.M."/>
            <person name="Dueholm M.S."/>
            <person name="Nielsen P.H."/>
            <person name="Albertsen M."/>
        </authorList>
    </citation>
    <scope>NUCLEOTIDE SEQUENCE [LARGE SCALE GENOMIC DNA]</scope>
    <source>
        <strain evidence="2">EsbW_18-Q3-R4-48_BATAC.285</strain>
    </source>
</reference>
<dbReference type="SUPFAM" id="SSF141868">
    <property type="entry name" value="EAL domain-like"/>
    <property type="match status" value="1"/>
</dbReference>
<dbReference type="Gene3D" id="3.20.20.450">
    <property type="entry name" value="EAL domain"/>
    <property type="match status" value="1"/>
</dbReference>
<dbReference type="SMART" id="SM00052">
    <property type="entry name" value="EAL"/>
    <property type="match status" value="1"/>
</dbReference>
<dbReference type="PANTHER" id="PTHR33121:SF70">
    <property type="entry name" value="SIGNALING PROTEIN YKOW"/>
    <property type="match status" value="1"/>
</dbReference>
<comment type="caution">
    <text evidence="2">The sequence shown here is derived from an EMBL/GenBank/DDBJ whole genome shotgun (WGS) entry which is preliminary data.</text>
</comment>
<evidence type="ECO:0000259" key="1">
    <source>
        <dbReference type="PROSITE" id="PS50883"/>
    </source>
</evidence>
<evidence type="ECO:0000313" key="2">
    <source>
        <dbReference type="EMBL" id="MBK7675386.1"/>
    </source>
</evidence>
<sequence length="252" mass="27776">MTELDEIHDGLQRGEFFLEYLPTVSLTDQRCLGAEALIRWRRPAGVVPPAEFIPLIENTPLSGLLTYWVMDTVASEVGEWLRTHPEVHLSLNVPPEILGRGGLEYAAVKSGLRSLSSQIIIEITERGIPDSLGMLALHGANRRGVRVALDDVTMNGTNLAFVSRCDFDIIKIDRSLIAGMDPNGPDPDWLRGLAALLQSMDLTVVAEGIETDAQFRALQVAGVQMGQGYHFSRPLPANELIAYHDRSRQAPR</sequence>
<dbReference type="InterPro" id="IPR050706">
    <property type="entry name" value="Cyclic-di-GMP_PDE-like"/>
</dbReference>
<accession>A0A935Q0C1</accession>
<proteinExistence type="predicted"/>
<dbReference type="PANTHER" id="PTHR33121">
    <property type="entry name" value="CYCLIC DI-GMP PHOSPHODIESTERASE PDEF"/>
    <property type="match status" value="1"/>
</dbReference>
<gene>
    <name evidence="2" type="ORF">IPJ27_11850</name>
</gene>
<dbReference type="Proteomes" id="UP000697998">
    <property type="component" value="Unassembled WGS sequence"/>
</dbReference>
<dbReference type="Pfam" id="PF00563">
    <property type="entry name" value="EAL"/>
    <property type="match status" value="1"/>
</dbReference>